<evidence type="ECO:0000256" key="5">
    <source>
        <dbReference type="ARBA" id="ARBA00022475"/>
    </source>
</evidence>
<dbReference type="Proteomes" id="UP000825002">
    <property type="component" value="Unassembled WGS sequence"/>
</dbReference>
<dbReference type="SMART" id="SM00326">
    <property type="entry name" value="SH3"/>
    <property type="match status" value="1"/>
</dbReference>
<dbReference type="InterPro" id="IPR031160">
    <property type="entry name" value="F_BAR_dom"/>
</dbReference>
<dbReference type="CDD" id="cd11619">
    <property type="entry name" value="HR1_CIP4-like"/>
    <property type="match status" value="1"/>
</dbReference>
<feature type="domain" description="SH3" evidence="13">
    <location>
        <begin position="524"/>
        <end position="591"/>
    </location>
</feature>
<feature type="compositionally biased region" description="Polar residues" evidence="12">
    <location>
        <begin position="425"/>
        <end position="441"/>
    </location>
</feature>
<organism evidence="16 17">
    <name type="scientific">Fragariocoptes setiger</name>
    <dbReference type="NCBI Taxonomy" id="1670756"/>
    <lineage>
        <taxon>Eukaryota</taxon>
        <taxon>Metazoa</taxon>
        <taxon>Ecdysozoa</taxon>
        <taxon>Arthropoda</taxon>
        <taxon>Chelicerata</taxon>
        <taxon>Arachnida</taxon>
        <taxon>Acari</taxon>
        <taxon>Acariformes</taxon>
        <taxon>Trombidiformes</taxon>
        <taxon>Prostigmata</taxon>
        <taxon>Eupodina</taxon>
        <taxon>Eriophyoidea</taxon>
        <taxon>Phytoptidae</taxon>
        <taxon>Fragariocoptes</taxon>
    </lineage>
</organism>
<keyword evidence="5" id="KW-1003">Cell membrane</keyword>
<dbReference type="Pfam" id="PF25610">
    <property type="entry name" value="HR1_TOCA"/>
    <property type="match status" value="1"/>
</dbReference>
<dbReference type="Gene3D" id="2.30.30.40">
    <property type="entry name" value="SH3 Domains"/>
    <property type="match status" value="1"/>
</dbReference>
<evidence type="ECO:0000259" key="14">
    <source>
        <dbReference type="PROSITE" id="PS51741"/>
    </source>
</evidence>
<keyword evidence="7" id="KW-0254">Endocytosis</keyword>
<evidence type="ECO:0000256" key="9">
    <source>
        <dbReference type="ARBA" id="ARBA00023136"/>
    </source>
</evidence>
<dbReference type="Pfam" id="PF00611">
    <property type="entry name" value="FCH"/>
    <property type="match status" value="1"/>
</dbReference>
<dbReference type="InterPro" id="IPR036274">
    <property type="entry name" value="HR1_rpt_sf"/>
</dbReference>
<feature type="non-terminal residue" evidence="16">
    <location>
        <position position="1"/>
    </location>
</feature>
<keyword evidence="17" id="KW-1185">Reference proteome</keyword>
<evidence type="ECO:0000256" key="7">
    <source>
        <dbReference type="ARBA" id="ARBA00022583"/>
    </source>
</evidence>
<dbReference type="SUPFAM" id="SSF46585">
    <property type="entry name" value="HR1 repeat"/>
    <property type="match status" value="1"/>
</dbReference>
<dbReference type="EMBL" id="JAIFTH010000011">
    <property type="protein sequence ID" value="KAG9511305.1"/>
    <property type="molecule type" value="Genomic_DNA"/>
</dbReference>
<dbReference type="Pfam" id="PF00018">
    <property type="entry name" value="SH3_1"/>
    <property type="match status" value="1"/>
</dbReference>
<feature type="compositionally biased region" description="Polar residues" evidence="12">
    <location>
        <begin position="455"/>
        <end position="465"/>
    </location>
</feature>
<evidence type="ECO:0000256" key="4">
    <source>
        <dbReference type="ARBA" id="ARBA00022443"/>
    </source>
</evidence>
<sequence length="600" mass="68438">WSEELWDQFDNISNHTSKGVEFLDRFGQFIKDRCMIELEYATKLRKLVKNHDLKKKDEGELEFTYCRAFKQMLREIVDMAGQHELVAENMSLQIVKEINILSKELKNEHKMYLNEGLRLQANLNNSLNQLDKSKKSYDKAFKESEKAHENFQKADADRNLSRAEVERSRAISMAKEQQCEDYKTEYAKQLQTANNCQREHYHHLMPKVFEQLQDIEVKRIDCAQNFIKLSAIVQRNVAPIIDKCLQGIIDSADSIDTKSDCQLVIDRYKSGMQPPDDIPFEDLSNPRSPEQVESTYHRGSTLGYSQSLKSDSLRHTLSARGLKKRTKLFGLFGYNKGKTDDPQQDYADLPPNQKRKKILARVSELQSQINQENAVREGLMTMRQAYSENGAFGDPMTIESKLQENQASLKRLMNELEKFQSLLSELNCNTPPSNGDNSNMTLPGKPNLKHRNSSETESLSGTNSEHSLRPDSVHHEHTKSNATTRTSNSFNDSTSDSISNHATGDADSEVVSEKQYEIDPDDMPSQGNAKALYNFKAEPEGSISMSEGEEFDIIEVDQGDGWTRVRRKTYGPGDQEYTGFVPTSYLEIHLATTDMTNGHK</sequence>
<evidence type="ECO:0000256" key="10">
    <source>
        <dbReference type="PROSITE-ProRule" id="PRU00192"/>
    </source>
</evidence>
<dbReference type="SUPFAM" id="SSF50044">
    <property type="entry name" value="SH3-domain"/>
    <property type="match status" value="1"/>
</dbReference>
<dbReference type="SUPFAM" id="SSF103657">
    <property type="entry name" value="BAR/IMD domain-like"/>
    <property type="match status" value="1"/>
</dbReference>
<reference evidence="16 17" key="1">
    <citation type="submission" date="2020-10" db="EMBL/GenBank/DDBJ databases">
        <authorList>
            <person name="Klimov P.B."/>
            <person name="Dyachkov S.M."/>
            <person name="Chetverikov P.E."/>
        </authorList>
    </citation>
    <scope>NUCLEOTIDE SEQUENCE [LARGE SCALE GENOMIC DNA]</scope>
    <source>
        <strain evidence="16">BMOC 18-1129-001#AD2665</strain>
        <tissue evidence="16">Entire mites</tissue>
    </source>
</reference>
<dbReference type="PROSITE" id="PS51860">
    <property type="entry name" value="REM_1"/>
    <property type="match status" value="1"/>
</dbReference>
<evidence type="ECO:0000259" key="15">
    <source>
        <dbReference type="PROSITE" id="PS51860"/>
    </source>
</evidence>
<dbReference type="InterPro" id="IPR001452">
    <property type="entry name" value="SH3_domain"/>
</dbReference>
<dbReference type="Gene3D" id="6.10.140.470">
    <property type="match status" value="1"/>
</dbReference>
<dbReference type="PANTHER" id="PTHR15735:SF12">
    <property type="entry name" value="CDC42-INTERACTING PROTEIN 4, ISOFORM B"/>
    <property type="match status" value="1"/>
</dbReference>
<keyword evidence="8 11" id="KW-0175">Coiled coil</keyword>
<keyword evidence="4 10" id="KW-0728">SH3 domain</keyword>
<dbReference type="Gene3D" id="1.20.1270.60">
    <property type="entry name" value="Arfaptin homology (AH) domain/BAR domain"/>
    <property type="match status" value="1"/>
</dbReference>
<keyword evidence="6" id="KW-0963">Cytoplasm</keyword>
<comment type="subcellular location">
    <subcellularLocation>
        <location evidence="1">Cell membrane</location>
    </subcellularLocation>
    <subcellularLocation>
        <location evidence="2">Cytoplasm</location>
    </subcellularLocation>
</comment>
<dbReference type="InterPro" id="IPR001060">
    <property type="entry name" value="FCH_dom"/>
</dbReference>
<dbReference type="PROSITE" id="PS50002">
    <property type="entry name" value="SH3"/>
    <property type="match status" value="1"/>
</dbReference>
<evidence type="ECO:0000256" key="12">
    <source>
        <dbReference type="SAM" id="MobiDB-lite"/>
    </source>
</evidence>
<comment type="similarity">
    <text evidence="3">Belongs to the FNBP1 family.</text>
</comment>
<dbReference type="InterPro" id="IPR036028">
    <property type="entry name" value="SH3-like_dom_sf"/>
</dbReference>
<feature type="domain" description="REM-1" evidence="15">
    <location>
        <begin position="348"/>
        <end position="425"/>
    </location>
</feature>
<feature type="region of interest" description="Disordered" evidence="12">
    <location>
        <begin position="425"/>
        <end position="526"/>
    </location>
</feature>
<keyword evidence="9" id="KW-0472">Membrane</keyword>
<evidence type="ECO:0000256" key="2">
    <source>
        <dbReference type="ARBA" id="ARBA00004496"/>
    </source>
</evidence>
<feature type="region of interest" description="Disordered" evidence="12">
    <location>
        <begin position="272"/>
        <end position="300"/>
    </location>
</feature>
<accession>A0ABQ7SDF4</accession>
<proteinExistence type="inferred from homology"/>
<dbReference type="SMART" id="SM00055">
    <property type="entry name" value="FCH"/>
    <property type="match status" value="1"/>
</dbReference>
<gene>
    <name evidence="16" type="primary">fnbp1l</name>
    <name evidence="16" type="ORF">GZH46_00125</name>
</gene>
<evidence type="ECO:0000313" key="16">
    <source>
        <dbReference type="EMBL" id="KAG9511305.1"/>
    </source>
</evidence>
<dbReference type="InterPro" id="IPR057870">
    <property type="entry name" value="HR1_TOCA"/>
</dbReference>
<comment type="caution">
    <text evidence="16">The sequence shown here is derived from an EMBL/GenBank/DDBJ whole genome shotgun (WGS) entry which is preliminary data.</text>
</comment>
<protein>
    <submittedName>
        <fullName evidence="16">Formin-binding protein 1-like protein</fullName>
    </submittedName>
</protein>
<dbReference type="CDD" id="cd07653">
    <property type="entry name" value="F-BAR_CIP4-like"/>
    <property type="match status" value="1"/>
</dbReference>
<feature type="compositionally biased region" description="Low complexity" evidence="12">
    <location>
        <begin position="483"/>
        <end position="500"/>
    </location>
</feature>
<dbReference type="CDD" id="cd11911">
    <property type="entry name" value="SH3_CIP4-like"/>
    <property type="match status" value="1"/>
</dbReference>
<dbReference type="PANTHER" id="PTHR15735">
    <property type="entry name" value="FCH AND DOUBLE SH3 DOMAINS PROTEIN"/>
    <property type="match status" value="1"/>
</dbReference>
<evidence type="ECO:0000259" key="13">
    <source>
        <dbReference type="PROSITE" id="PS50002"/>
    </source>
</evidence>
<dbReference type="InterPro" id="IPR011072">
    <property type="entry name" value="HR1_rho-bd"/>
</dbReference>
<evidence type="ECO:0000256" key="8">
    <source>
        <dbReference type="ARBA" id="ARBA00023054"/>
    </source>
</evidence>
<evidence type="ECO:0000313" key="17">
    <source>
        <dbReference type="Proteomes" id="UP000825002"/>
    </source>
</evidence>
<feature type="compositionally biased region" description="Basic and acidic residues" evidence="12">
    <location>
        <begin position="466"/>
        <end position="479"/>
    </location>
</feature>
<evidence type="ECO:0000256" key="6">
    <source>
        <dbReference type="ARBA" id="ARBA00022490"/>
    </source>
</evidence>
<name>A0ABQ7SDF4_9ACAR</name>
<feature type="domain" description="F-BAR" evidence="14">
    <location>
        <begin position="1"/>
        <end position="260"/>
    </location>
</feature>
<evidence type="ECO:0000256" key="3">
    <source>
        <dbReference type="ARBA" id="ARBA00009426"/>
    </source>
</evidence>
<dbReference type="InterPro" id="IPR027267">
    <property type="entry name" value="AH/BAR_dom_sf"/>
</dbReference>
<evidence type="ECO:0000256" key="1">
    <source>
        <dbReference type="ARBA" id="ARBA00004236"/>
    </source>
</evidence>
<dbReference type="PROSITE" id="PS51741">
    <property type="entry name" value="F_BAR"/>
    <property type="match status" value="1"/>
</dbReference>
<evidence type="ECO:0000256" key="11">
    <source>
        <dbReference type="PROSITE-ProRule" id="PRU01077"/>
    </source>
</evidence>
<feature type="compositionally biased region" description="Polar residues" evidence="12">
    <location>
        <begin position="285"/>
        <end position="300"/>
    </location>
</feature>